<feature type="transmembrane region" description="Helical" evidence="1">
    <location>
        <begin position="6"/>
        <end position="24"/>
    </location>
</feature>
<organism evidence="2">
    <name type="scientific">Siphoviridae sp. ctv0N24</name>
    <dbReference type="NCBI Taxonomy" id="2826509"/>
    <lineage>
        <taxon>Viruses</taxon>
        <taxon>Duplodnaviria</taxon>
        <taxon>Heunggongvirae</taxon>
        <taxon>Uroviricota</taxon>
        <taxon>Caudoviricetes</taxon>
    </lineage>
</organism>
<name>A0A8S5N3A1_9CAUD</name>
<dbReference type="EMBL" id="BK015052">
    <property type="protein sequence ID" value="DAD89086.1"/>
    <property type="molecule type" value="Genomic_DNA"/>
</dbReference>
<evidence type="ECO:0000313" key="2">
    <source>
        <dbReference type="EMBL" id="DAD89086.1"/>
    </source>
</evidence>
<reference evidence="2" key="1">
    <citation type="journal article" date="2021" name="Proc. Natl. Acad. Sci. U.S.A.">
        <title>A Catalog of Tens of Thousands of Viruses from Human Metagenomes Reveals Hidden Associations with Chronic Diseases.</title>
        <authorList>
            <person name="Tisza M.J."/>
            <person name="Buck C.B."/>
        </authorList>
    </citation>
    <scope>NUCLEOTIDE SEQUENCE</scope>
    <source>
        <strain evidence="2">Ctv0N24</strain>
    </source>
</reference>
<keyword evidence="1" id="KW-0812">Transmembrane</keyword>
<evidence type="ECO:0000256" key="1">
    <source>
        <dbReference type="SAM" id="Phobius"/>
    </source>
</evidence>
<proteinExistence type="predicted"/>
<protein>
    <submittedName>
        <fullName evidence="2">Uncharacterized protein</fullName>
    </submittedName>
</protein>
<keyword evidence="1" id="KW-0472">Membrane</keyword>
<accession>A0A8S5N3A1</accession>
<keyword evidence="1" id="KW-1133">Transmembrane helix</keyword>
<sequence length="54" mass="6610">MNCNHWNFFLLLRAVPVFLVGRFMPFKSAHWTFLIKEMSMDTKGYKCWEENKHE</sequence>